<dbReference type="AlphaFoldDB" id="A0A1M4WEP1"/>
<dbReference type="GO" id="GO:0071555">
    <property type="term" value="P:cell wall organization"/>
    <property type="evidence" value="ECO:0007669"/>
    <property type="project" value="TreeGrafter"/>
</dbReference>
<dbReference type="PANTHER" id="PTHR30627:SF24">
    <property type="entry name" value="PENICILLIN-BINDING PROTEIN 4B"/>
    <property type="match status" value="1"/>
</dbReference>
<protein>
    <submittedName>
        <fullName evidence="4">Peptidoglycan glycosyltransferase</fullName>
    </submittedName>
</protein>
<name>A0A1M4WEP1_9FIRM</name>
<dbReference type="Gene3D" id="3.40.710.10">
    <property type="entry name" value="DD-peptidase/beta-lactamase superfamily"/>
    <property type="match status" value="1"/>
</dbReference>
<dbReference type="InterPro" id="IPR036138">
    <property type="entry name" value="PBP_dimer_sf"/>
</dbReference>
<evidence type="ECO:0000259" key="3">
    <source>
        <dbReference type="Pfam" id="PF21922"/>
    </source>
</evidence>
<dbReference type="InterPro" id="IPR054120">
    <property type="entry name" value="PBPA_dimer"/>
</dbReference>
<feature type="transmembrane region" description="Helical" evidence="1">
    <location>
        <begin position="12"/>
        <end position="33"/>
    </location>
</feature>
<evidence type="ECO:0000313" key="4">
    <source>
        <dbReference type="EMBL" id="SHE79533.1"/>
    </source>
</evidence>
<evidence type="ECO:0000259" key="2">
    <source>
        <dbReference type="Pfam" id="PF00905"/>
    </source>
</evidence>
<dbReference type="SUPFAM" id="SSF56519">
    <property type="entry name" value="Penicillin binding protein dimerisation domain"/>
    <property type="match status" value="1"/>
</dbReference>
<reference evidence="4 5" key="1">
    <citation type="submission" date="2016-11" db="EMBL/GenBank/DDBJ databases">
        <authorList>
            <person name="Jaros S."/>
            <person name="Januszkiewicz K."/>
            <person name="Wedrychowicz H."/>
        </authorList>
    </citation>
    <scope>NUCLEOTIDE SEQUENCE [LARGE SCALE GENOMIC DNA]</scope>
    <source>
        <strain evidence="4 5">DSM 10502</strain>
    </source>
</reference>
<organism evidence="4 5">
    <name type="scientific">Schwartzia succinivorans DSM 10502</name>
    <dbReference type="NCBI Taxonomy" id="1123243"/>
    <lineage>
        <taxon>Bacteria</taxon>
        <taxon>Bacillati</taxon>
        <taxon>Bacillota</taxon>
        <taxon>Negativicutes</taxon>
        <taxon>Selenomonadales</taxon>
        <taxon>Selenomonadaceae</taxon>
        <taxon>Schwartzia</taxon>
    </lineage>
</organism>
<dbReference type="SUPFAM" id="SSF56601">
    <property type="entry name" value="beta-lactamase/transpeptidase-like"/>
    <property type="match status" value="1"/>
</dbReference>
<dbReference type="Proteomes" id="UP000184404">
    <property type="component" value="Unassembled WGS sequence"/>
</dbReference>
<dbReference type="Pfam" id="PF21922">
    <property type="entry name" value="PBP_dimer_2"/>
    <property type="match status" value="1"/>
</dbReference>
<proteinExistence type="predicted"/>
<accession>A0A1M4WEP1</accession>
<evidence type="ECO:0000313" key="5">
    <source>
        <dbReference type="Proteomes" id="UP000184404"/>
    </source>
</evidence>
<keyword evidence="1" id="KW-0472">Membrane</keyword>
<keyword evidence="1" id="KW-0812">Transmembrane</keyword>
<dbReference type="GO" id="GO:0016740">
    <property type="term" value="F:transferase activity"/>
    <property type="evidence" value="ECO:0007669"/>
    <property type="project" value="UniProtKB-KW"/>
</dbReference>
<sequence length="466" mass="49019">MSGKPSDSIRRNILQTAWILIGMLLCLFCYILYIEIAEGQMLTHHPLNSRGLQEISGISRGSIVDSKGRTLAKTDDGVRSYPYGEAAEPVTGYVGVETGSAGIEHYAAMALTGRSAADSHMGPMAQLFSDSSGSTVKLTIDAELQQTAYEALGGRKGAVVVLDADTGAVLVMASSPSFNPEDAAEHWDEISTDKDSVLLNRAVQGLYPPGSTIKPLVAAYALKDGRVKTDEVFDCSGVLDVGGGYTIAESHGEVHGRVTLKDALTESCNVTFGTLAGRLGKGGLKEMFSGVSFDETLSGDIESHLAELPDFDSLSPGELAQIGIGQSKLLVTPMAMAMLAEGFVNEGKIMKPYLVDEIISPKGIRTSKTMPTAWKGSIPRSEAKIINSYMEAVVREGTGTAAYVDGVRVTGKTGTAENASGSDHAWFIGTAVIKGKKTAFAVLIENGGGGGSVAAPIVRDLILQMM</sequence>
<dbReference type="InterPro" id="IPR050515">
    <property type="entry name" value="Beta-lactam/transpept"/>
</dbReference>
<dbReference type="GO" id="GO:0071972">
    <property type="term" value="F:peptidoglycan L,D-transpeptidase activity"/>
    <property type="evidence" value="ECO:0007669"/>
    <property type="project" value="TreeGrafter"/>
</dbReference>
<gene>
    <name evidence="4" type="ORF">SAMN02745190_01202</name>
</gene>
<evidence type="ECO:0000256" key="1">
    <source>
        <dbReference type="SAM" id="Phobius"/>
    </source>
</evidence>
<dbReference type="InterPro" id="IPR001460">
    <property type="entry name" value="PCN-bd_Tpept"/>
</dbReference>
<keyword evidence="1" id="KW-1133">Transmembrane helix</keyword>
<dbReference type="InterPro" id="IPR012338">
    <property type="entry name" value="Beta-lactam/transpept-like"/>
</dbReference>
<dbReference type="STRING" id="1123243.SAMN02745190_01202"/>
<dbReference type="GO" id="GO:0008658">
    <property type="term" value="F:penicillin binding"/>
    <property type="evidence" value="ECO:0007669"/>
    <property type="project" value="InterPro"/>
</dbReference>
<keyword evidence="5" id="KW-1185">Reference proteome</keyword>
<feature type="domain" description="Penicillin-binding protein transpeptidase" evidence="2">
    <location>
        <begin position="157"/>
        <end position="462"/>
    </location>
</feature>
<keyword evidence="4" id="KW-0808">Transferase</keyword>
<dbReference type="EMBL" id="FQUG01000004">
    <property type="protein sequence ID" value="SHE79533.1"/>
    <property type="molecule type" value="Genomic_DNA"/>
</dbReference>
<dbReference type="Pfam" id="PF00905">
    <property type="entry name" value="Transpeptidase"/>
    <property type="match status" value="1"/>
</dbReference>
<dbReference type="PANTHER" id="PTHR30627">
    <property type="entry name" value="PEPTIDOGLYCAN D,D-TRANSPEPTIDASE"/>
    <property type="match status" value="1"/>
</dbReference>
<feature type="domain" description="Penicillin binding protein A dimerisation" evidence="3">
    <location>
        <begin position="60"/>
        <end position="117"/>
    </location>
</feature>
<dbReference type="GO" id="GO:0005886">
    <property type="term" value="C:plasma membrane"/>
    <property type="evidence" value="ECO:0007669"/>
    <property type="project" value="TreeGrafter"/>
</dbReference>
<dbReference type="Gene3D" id="3.90.1310.10">
    <property type="entry name" value="Penicillin-binding protein 2a (Domain 2)"/>
    <property type="match status" value="1"/>
</dbReference>
<dbReference type="RefSeq" id="WP_234988283.1">
    <property type="nucleotide sequence ID" value="NZ_FQUG01000004.1"/>
</dbReference>